<sequence>MLNFPQDLGSTWMSGGIGLVAGVLIRYCLVRLFVVFRLFGREWSFDLKDRSREDNHKDPS</sequence>
<accession>A0A377K9E0</accession>
<dbReference type="EMBL" id="UGEM01000004">
    <property type="protein sequence ID" value="STP20347.1"/>
    <property type="molecule type" value="Genomic_DNA"/>
</dbReference>
<dbReference type="Proteomes" id="UP000254181">
    <property type="component" value="Unassembled WGS sequence"/>
</dbReference>
<keyword evidence="1" id="KW-0812">Transmembrane</keyword>
<gene>
    <name evidence="2" type="ORF">NCTC9075_03797</name>
</gene>
<feature type="transmembrane region" description="Helical" evidence="1">
    <location>
        <begin position="12"/>
        <end position="40"/>
    </location>
</feature>
<dbReference type="AlphaFoldDB" id="A0A377K9E0"/>
<evidence type="ECO:0000313" key="3">
    <source>
        <dbReference type="Proteomes" id="UP000254181"/>
    </source>
</evidence>
<evidence type="ECO:0000313" key="2">
    <source>
        <dbReference type="EMBL" id="STP20347.1"/>
    </source>
</evidence>
<evidence type="ECO:0000256" key="1">
    <source>
        <dbReference type="SAM" id="Phobius"/>
    </source>
</evidence>
<keyword evidence="1" id="KW-0472">Membrane</keyword>
<reference evidence="2 3" key="1">
    <citation type="submission" date="2018-06" db="EMBL/GenBank/DDBJ databases">
        <authorList>
            <consortium name="Pathogen Informatics"/>
            <person name="Doyle S."/>
        </authorList>
    </citation>
    <scope>NUCLEOTIDE SEQUENCE [LARGE SCALE GENOMIC DNA]</scope>
    <source>
        <strain evidence="2 3">NCTC9075</strain>
    </source>
</reference>
<keyword evidence="1" id="KW-1133">Transmembrane helix</keyword>
<name>A0A377K9E0_ECOLX</name>
<proteinExistence type="predicted"/>
<organism evidence="2 3">
    <name type="scientific">Escherichia coli</name>
    <dbReference type="NCBI Taxonomy" id="562"/>
    <lineage>
        <taxon>Bacteria</taxon>
        <taxon>Pseudomonadati</taxon>
        <taxon>Pseudomonadota</taxon>
        <taxon>Gammaproteobacteria</taxon>
        <taxon>Enterobacterales</taxon>
        <taxon>Enterobacteriaceae</taxon>
        <taxon>Escherichia</taxon>
    </lineage>
</organism>
<protein>
    <submittedName>
        <fullName evidence="2">Uncharacterized protein</fullName>
    </submittedName>
</protein>